<comment type="caution">
    <text evidence="1">The sequence shown here is derived from an EMBL/GenBank/DDBJ whole genome shotgun (WGS) entry which is preliminary data.</text>
</comment>
<gene>
    <name evidence="1" type="ORF">HY768_02210</name>
</gene>
<dbReference type="EMBL" id="JACQXR010000027">
    <property type="protein sequence ID" value="MBI4726033.1"/>
    <property type="molecule type" value="Genomic_DNA"/>
</dbReference>
<name>A0A933MJJ6_UNCT6</name>
<accession>A0A933MJJ6</accession>
<dbReference type="Proteomes" id="UP000736328">
    <property type="component" value="Unassembled WGS sequence"/>
</dbReference>
<organism evidence="1 2">
    <name type="scientific">candidate division TA06 bacterium</name>
    <dbReference type="NCBI Taxonomy" id="2250710"/>
    <lineage>
        <taxon>Bacteria</taxon>
        <taxon>Bacteria division TA06</taxon>
    </lineage>
</organism>
<protein>
    <recommendedName>
        <fullName evidence="3">Type II secretion system protein</fullName>
    </recommendedName>
</protein>
<proteinExistence type="predicted"/>
<evidence type="ECO:0008006" key="3">
    <source>
        <dbReference type="Google" id="ProtNLM"/>
    </source>
</evidence>
<reference evidence="1" key="1">
    <citation type="submission" date="2020-07" db="EMBL/GenBank/DDBJ databases">
        <title>Huge and variable diversity of episymbiotic CPR bacteria and DPANN archaea in groundwater ecosystems.</title>
        <authorList>
            <person name="He C.Y."/>
            <person name="Keren R."/>
            <person name="Whittaker M."/>
            <person name="Farag I.F."/>
            <person name="Doudna J."/>
            <person name="Cate J.H.D."/>
            <person name="Banfield J.F."/>
        </authorList>
    </citation>
    <scope>NUCLEOTIDE SEQUENCE</scope>
    <source>
        <strain evidence="1">NC_groundwater_1520_Pr4_B-0.1um_53_5</strain>
    </source>
</reference>
<evidence type="ECO:0000313" key="1">
    <source>
        <dbReference type="EMBL" id="MBI4726033.1"/>
    </source>
</evidence>
<evidence type="ECO:0000313" key="2">
    <source>
        <dbReference type="Proteomes" id="UP000736328"/>
    </source>
</evidence>
<sequence>MMVAITIIAILILPLAGFLSGQLKRDENTIESRLALSVARQTMDRLLAAEVSPYNIKDDSSAVNANGKQWVIVIDPIDGQEIGEPANGTDPLEIRVRVYSWDGKKLMAKLTALKGQ</sequence>
<dbReference type="AlphaFoldDB" id="A0A933MJJ6"/>